<keyword evidence="1" id="KW-1133">Transmembrane helix</keyword>
<keyword evidence="4" id="KW-1185">Reference proteome</keyword>
<evidence type="ECO:0000313" key="3">
    <source>
        <dbReference type="EMBL" id="GGF84936.1"/>
    </source>
</evidence>
<dbReference type="SUPFAM" id="SSF49879">
    <property type="entry name" value="SMAD/FHA domain"/>
    <property type="match status" value="1"/>
</dbReference>
<dbReference type="Proteomes" id="UP000605253">
    <property type="component" value="Unassembled WGS sequence"/>
</dbReference>
<keyword evidence="1" id="KW-0472">Membrane</keyword>
<dbReference type="AlphaFoldDB" id="A0A917CD89"/>
<feature type="domain" description="FHA" evidence="2">
    <location>
        <begin position="19"/>
        <end position="67"/>
    </location>
</feature>
<organism evidence="3 4">
    <name type="scientific">Marinicella pacifica</name>
    <dbReference type="NCBI Taxonomy" id="1171543"/>
    <lineage>
        <taxon>Bacteria</taxon>
        <taxon>Pseudomonadati</taxon>
        <taxon>Pseudomonadota</taxon>
        <taxon>Gammaproteobacteria</taxon>
        <taxon>Lysobacterales</taxon>
        <taxon>Marinicellaceae</taxon>
        <taxon>Marinicella</taxon>
    </lineage>
</organism>
<sequence length="249" mass="27830">MKLTIEHSDAAFDIPLKGVLRIGNDEDCQVQLNRPEVWGVHASITDTGYGYVLKIESAPIRVNGERIENGCLLYAGDGIEVSDIKMYLVDDNYIPKTVKQTDAFEDQQSADEHSSVFGIRPLSGAHNGQFVKSHFHHADGWHIYRSEGQLALVTNNQSIRVNGQSVENIWLKNGDRIAYKDLLLRVECPGHSGFSKFSPSHPRNVMLSESLNETSPQPAKTAQSWRTHSWWITLLLGLLLLIVVILSLS</sequence>
<dbReference type="Gene3D" id="2.60.200.20">
    <property type="match status" value="1"/>
</dbReference>
<accession>A0A917CD89</accession>
<reference evidence="3" key="2">
    <citation type="submission" date="2020-09" db="EMBL/GenBank/DDBJ databases">
        <authorList>
            <person name="Sun Q."/>
            <person name="Zhou Y."/>
        </authorList>
    </citation>
    <scope>NUCLEOTIDE SEQUENCE</scope>
    <source>
        <strain evidence="3">CGMCC 1.12181</strain>
    </source>
</reference>
<dbReference type="SMART" id="SM00240">
    <property type="entry name" value="FHA"/>
    <property type="match status" value="1"/>
</dbReference>
<feature type="transmembrane region" description="Helical" evidence="1">
    <location>
        <begin position="230"/>
        <end position="248"/>
    </location>
</feature>
<evidence type="ECO:0000313" key="4">
    <source>
        <dbReference type="Proteomes" id="UP000605253"/>
    </source>
</evidence>
<keyword evidence="1" id="KW-0812">Transmembrane</keyword>
<dbReference type="EMBL" id="BMEO01000001">
    <property type="protein sequence ID" value="GGF84936.1"/>
    <property type="molecule type" value="Genomic_DNA"/>
</dbReference>
<comment type="caution">
    <text evidence="3">The sequence shown here is derived from an EMBL/GenBank/DDBJ whole genome shotgun (WGS) entry which is preliminary data.</text>
</comment>
<evidence type="ECO:0000259" key="2">
    <source>
        <dbReference type="SMART" id="SM00240"/>
    </source>
</evidence>
<dbReference type="CDD" id="cd00060">
    <property type="entry name" value="FHA"/>
    <property type="match status" value="1"/>
</dbReference>
<proteinExistence type="predicted"/>
<dbReference type="InterPro" id="IPR008984">
    <property type="entry name" value="SMAD_FHA_dom_sf"/>
</dbReference>
<dbReference type="Pfam" id="PF00498">
    <property type="entry name" value="FHA"/>
    <property type="match status" value="1"/>
</dbReference>
<gene>
    <name evidence="3" type="ORF">GCM10011365_02460</name>
</gene>
<name>A0A917CD89_9GAMM</name>
<dbReference type="InterPro" id="IPR000253">
    <property type="entry name" value="FHA_dom"/>
</dbReference>
<reference evidence="3" key="1">
    <citation type="journal article" date="2014" name="Int. J. Syst. Evol. Microbiol.">
        <title>Complete genome sequence of Corynebacterium casei LMG S-19264T (=DSM 44701T), isolated from a smear-ripened cheese.</title>
        <authorList>
            <consortium name="US DOE Joint Genome Institute (JGI-PGF)"/>
            <person name="Walter F."/>
            <person name="Albersmeier A."/>
            <person name="Kalinowski J."/>
            <person name="Ruckert C."/>
        </authorList>
    </citation>
    <scope>NUCLEOTIDE SEQUENCE</scope>
    <source>
        <strain evidence="3">CGMCC 1.12181</strain>
    </source>
</reference>
<dbReference type="RefSeq" id="WP_188363843.1">
    <property type="nucleotide sequence ID" value="NZ_BAABJF010000011.1"/>
</dbReference>
<evidence type="ECO:0000256" key="1">
    <source>
        <dbReference type="SAM" id="Phobius"/>
    </source>
</evidence>
<protein>
    <recommendedName>
        <fullName evidence="2">FHA domain-containing protein</fullName>
    </recommendedName>
</protein>